<feature type="compositionally biased region" description="Basic residues" evidence="1">
    <location>
        <begin position="471"/>
        <end position="481"/>
    </location>
</feature>
<keyword evidence="3" id="KW-1185">Reference proteome</keyword>
<feature type="compositionally biased region" description="Basic and acidic residues" evidence="1">
    <location>
        <begin position="734"/>
        <end position="746"/>
    </location>
</feature>
<dbReference type="AlphaFoldDB" id="A0AAR5PER6"/>
<dbReference type="CTD" id="37723"/>
<name>A0AAR5PER6_DENPD</name>
<feature type="region of interest" description="Disordered" evidence="1">
    <location>
        <begin position="104"/>
        <end position="177"/>
    </location>
</feature>
<proteinExistence type="predicted"/>
<organism evidence="2 3">
    <name type="scientific">Dendroctonus ponderosae</name>
    <name type="common">Mountain pine beetle</name>
    <dbReference type="NCBI Taxonomy" id="77166"/>
    <lineage>
        <taxon>Eukaryota</taxon>
        <taxon>Metazoa</taxon>
        <taxon>Ecdysozoa</taxon>
        <taxon>Arthropoda</taxon>
        <taxon>Hexapoda</taxon>
        <taxon>Insecta</taxon>
        <taxon>Pterygota</taxon>
        <taxon>Neoptera</taxon>
        <taxon>Endopterygota</taxon>
        <taxon>Coleoptera</taxon>
        <taxon>Polyphaga</taxon>
        <taxon>Cucujiformia</taxon>
        <taxon>Curculionidae</taxon>
        <taxon>Scolytinae</taxon>
        <taxon>Dendroctonus</taxon>
    </lineage>
</organism>
<feature type="region of interest" description="Disordered" evidence="1">
    <location>
        <begin position="379"/>
        <end position="402"/>
    </location>
</feature>
<feature type="compositionally biased region" description="Polar residues" evidence="1">
    <location>
        <begin position="104"/>
        <end position="122"/>
    </location>
</feature>
<dbReference type="GeneID" id="109537212"/>
<reference evidence="3" key="1">
    <citation type="journal article" date="2013" name="Genome Biol.">
        <title>Draft genome of the mountain pine beetle, Dendroctonus ponderosae Hopkins, a major forest pest.</title>
        <authorList>
            <person name="Keeling C.I."/>
            <person name="Yuen M.M."/>
            <person name="Liao N.Y."/>
            <person name="Docking T.R."/>
            <person name="Chan S.K."/>
            <person name="Taylor G.A."/>
            <person name="Palmquist D.L."/>
            <person name="Jackman S.D."/>
            <person name="Nguyen A."/>
            <person name="Li M."/>
            <person name="Henderson H."/>
            <person name="Janes J.K."/>
            <person name="Zhao Y."/>
            <person name="Pandoh P."/>
            <person name="Moore R."/>
            <person name="Sperling F.A."/>
            <person name="Huber D.P."/>
            <person name="Birol I."/>
            <person name="Jones S.J."/>
            <person name="Bohlmann J."/>
        </authorList>
    </citation>
    <scope>NUCLEOTIDE SEQUENCE</scope>
</reference>
<dbReference type="EnsemblMetazoa" id="XM_019903822.1">
    <property type="protein sequence ID" value="XP_019759381.1"/>
    <property type="gene ID" value="LOC109537212"/>
</dbReference>
<protein>
    <submittedName>
        <fullName evidence="2">Uncharacterized protein</fullName>
    </submittedName>
</protein>
<evidence type="ECO:0000313" key="3">
    <source>
        <dbReference type="Proteomes" id="UP000019118"/>
    </source>
</evidence>
<feature type="compositionally biased region" description="Polar residues" evidence="1">
    <location>
        <begin position="165"/>
        <end position="177"/>
    </location>
</feature>
<dbReference type="KEGG" id="dpa:109537212"/>
<dbReference type="EnsemblMetazoa" id="XM_019903823.1">
    <property type="protein sequence ID" value="XP_019759382.1"/>
    <property type="gene ID" value="LOC109537212"/>
</dbReference>
<evidence type="ECO:0000256" key="1">
    <source>
        <dbReference type="SAM" id="MobiDB-lite"/>
    </source>
</evidence>
<feature type="region of interest" description="Disordered" evidence="1">
    <location>
        <begin position="724"/>
        <end position="746"/>
    </location>
</feature>
<reference evidence="2" key="2">
    <citation type="submission" date="2024-08" db="UniProtKB">
        <authorList>
            <consortium name="EnsemblMetazoa"/>
        </authorList>
    </citation>
    <scope>IDENTIFICATION</scope>
</reference>
<evidence type="ECO:0000313" key="2">
    <source>
        <dbReference type="EnsemblMetazoa" id="XP_019759382.1"/>
    </source>
</evidence>
<sequence length="793" mass="88988">MELDFLKLSRDNTKLLLLMDYDSGYVDGVESYSTSPSKCNLQPMESNVPAPTVQNFLLSEDALLEMPEFCNSLGRNLPCALSIENIEDKTNLFPSPQRVNCSVESQSNSTVYSELEGQTTSNESEEIPIEPAIVVRRDSFNDSGEYEGEDSDRSVFLPPPAESYPVSTSGESSQSSKRLTLIFSKADRKCYSVKRKYSSMTPDKKPQPLDPGISPDLFEDNTEELPKYLEPQVQKRLIEEPPTETLASKLDQKLLKRITKGMSGVLPPPSVTVIHLSVTDMLTKLKQNQSYHFWNAEAKQDQPSTSLDASTEANKSLLLSTDLETARSNEWPKILDVRCHGLHYNCGKTSEDIVDLCDKYQKRHVSAETQSTCTVFETQTTSSPSKRRLTRSKWGAKSPGRRLSHLARRRITFSSANLQAGGSLVGFRARQILVDAKKMDLLSRRKSPRKTPRKTPSKSPKLKTRTPSSSAKKKLALRFRKLTGEIEKSATSTGKLPGVQRTLFRSPDKTTRSESSQGSSDRAKRSLFQSPNRDKNSSLLVVSGGSHEKPQLRRALFASPLKGAKSPLKFSYERKRKRSECDDGPISKLARSFSTVDKSSTSMDQKPIVRCQSEISMPLNRTQNGNELSEGHKKKLLWAVNGALQSQNITNTHPQWKIFASVLIRVTRRFYNSQMATCGLVGAKSDVGTTERMQRIARFHVISVIKGKSVDEIVNEHLKKRARAQKPQGYIPPEDFREPKPKVASGVKDHILQDRANTIESWEKNRLEQTTKPSITANKIQRIRKVIDFGDDR</sequence>
<feature type="region of interest" description="Disordered" evidence="1">
    <location>
        <begin position="440"/>
        <end position="549"/>
    </location>
</feature>
<feature type="compositionally biased region" description="Basic residues" evidence="1">
    <location>
        <begin position="444"/>
        <end position="464"/>
    </location>
</feature>
<dbReference type="Proteomes" id="UP000019118">
    <property type="component" value="Unassembled WGS sequence"/>
</dbReference>
<accession>A0AAR5PER6</accession>